<evidence type="ECO:0000259" key="1">
    <source>
        <dbReference type="Pfam" id="PF12727"/>
    </source>
</evidence>
<dbReference type="NCBIfam" id="TIGR01764">
    <property type="entry name" value="excise"/>
    <property type="match status" value="1"/>
</dbReference>
<name>A0ABV9CWT3_9GAMM</name>
<dbReference type="PANTHER" id="PTHR38431">
    <property type="entry name" value="BLL2305 PROTEIN"/>
    <property type="match status" value="1"/>
</dbReference>
<dbReference type="PANTHER" id="PTHR38431:SF1">
    <property type="entry name" value="BLL2305 PROTEIN"/>
    <property type="match status" value="1"/>
</dbReference>
<feature type="domain" description="Helix-turn-helix" evidence="2">
    <location>
        <begin position="15"/>
        <end position="62"/>
    </location>
</feature>
<gene>
    <name evidence="3" type="ORF">ACFO0U_00400</name>
</gene>
<keyword evidence="4" id="KW-1185">Reference proteome</keyword>
<dbReference type="InterPro" id="IPR010093">
    <property type="entry name" value="SinI_DNA-bd"/>
</dbReference>
<dbReference type="EMBL" id="JBHSEU010000001">
    <property type="protein sequence ID" value="MFC4537238.1"/>
    <property type="molecule type" value="Genomic_DNA"/>
</dbReference>
<dbReference type="Pfam" id="PF12728">
    <property type="entry name" value="HTH_17"/>
    <property type="match status" value="1"/>
</dbReference>
<accession>A0ABV9CWT3</accession>
<feature type="domain" description="PBP" evidence="1">
    <location>
        <begin position="94"/>
        <end position="279"/>
    </location>
</feature>
<dbReference type="InterPro" id="IPR041657">
    <property type="entry name" value="HTH_17"/>
</dbReference>
<comment type="caution">
    <text evidence="3">The sequence shown here is derived from an EMBL/GenBank/DDBJ whole genome shotgun (WGS) entry which is preliminary data.</text>
</comment>
<evidence type="ECO:0000313" key="4">
    <source>
        <dbReference type="Proteomes" id="UP001596030"/>
    </source>
</evidence>
<dbReference type="RefSeq" id="WP_246975283.1">
    <property type="nucleotide sequence ID" value="NZ_JAKGAN010000007.1"/>
</dbReference>
<evidence type="ECO:0000313" key="3">
    <source>
        <dbReference type="EMBL" id="MFC4537238.1"/>
    </source>
</evidence>
<dbReference type="Proteomes" id="UP001596030">
    <property type="component" value="Unassembled WGS sequence"/>
</dbReference>
<reference evidence="4" key="1">
    <citation type="journal article" date="2019" name="Int. J. Syst. Evol. Microbiol.">
        <title>The Global Catalogue of Microorganisms (GCM) 10K type strain sequencing project: providing services to taxonomists for standard genome sequencing and annotation.</title>
        <authorList>
            <consortium name="The Broad Institute Genomics Platform"/>
            <consortium name="The Broad Institute Genome Sequencing Center for Infectious Disease"/>
            <person name="Wu L."/>
            <person name="Ma J."/>
        </authorList>
    </citation>
    <scope>NUCLEOTIDE SEQUENCE [LARGE SCALE GENOMIC DNA]</scope>
    <source>
        <strain evidence="4">CGMCC 1.12121</strain>
    </source>
</reference>
<dbReference type="Pfam" id="PF12727">
    <property type="entry name" value="PBP_like"/>
    <property type="match status" value="1"/>
</dbReference>
<sequence>MSDSSSSDSSSTSPFLNVHQVAELLHLNEKKIYQLASDGAIPSTKVTGKWLFPRRLVEQWILESCHHGVLADRLMVTGSDDPLLSALIMRLNQQQQGHAFYGYSVTGTQLGLSLLSQGRADVCAIHWGRAEESELRHPALVRSHSGYRHWVLVRLFRRSQGLIIRAEDRHQPHDPSGLFGANRRWAIRQEGAGSQRFLKEWLAGHQLRLEQLNTQVVAYSEREVASLIARHEADIGPGTLSAANEFGLGFIPITEEAFDLVTPRNVYFRSLLQQMFDYLHSAAGLTLAQSLGGYTLDECGKLLWRGDEVQHT</sequence>
<organism evidence="3 4">
    <name type="scientific">Chromohalobacter sarecensis</name>
    <dbReference type="NCBI Taxonomy" id="245294"/>
    <lineage>
        <taxon>Bacteria</taxon>
        <taxon>Pseudomonadati</taxon>
        <taxon>Pseudomonadota</taxon>
        <taxon>Gammaproteobacteria</taxon>
        <taxon>Oceanospirillales</taxon>
        <taxon>Halomonadaceae</taxon>
        <taxon>Chromohalobacter</taxon>
    </lineage>
</organism>
<dbReference type="InterPro" id="IPR024370">
    <property type="entry name" value="PBP_domain"/>
</dbReference>
<evidence type="ECO:0000259" key="2">
    <source>
        <dbReference type="Pfam" id="PF12728"/>
    </source>
</evidence>
<protein>
    <submittedName>
        <fullName evidence="3">Substrate-binding domain-containing protein</fullName>
    </submittedName>
</protein>
<proteinExistence type="predicted"/>